<dbReference type="PANTHER" id="PTHR10302">
    <property type="entry name" value="SINGLE-STRANDED DNA-BINDING PROTEIN"/>
    <property type="match status" value="1"/>
</dbReference>
<dbReference type="GO" id="GO:0006260">
    <property type="term" value="P:DNA replication"/>
    <property type="evidence" value="ECO:0007669"/>
    <property type="project" value="InterPro"/>
</dbReference>
<comment type="caution">
    <text evidence="6">The sequence shown here is derived from an EMBL/GenBank/DDBJ whole genome shotgun (WGS) entry which is preliminary data.</text>
</comment>
<dbReference type="SUPFAM" id="SSF50249">
    <property type="entry name" value="Nucleic acid-binding proteins"/>
    <property type="match status" value="1"/>
</dbReference>
<gene>
    <name evidence="6" type="ORF">G5V65_11300</name>
</gene>
<dbReference type="Proteomes" id="UP000474758">
    <property type="component" value="Unassembled WGS sequence"/>
</dbReference>
<keyword evidence="1 3" id="KW-0238">DNA-binding</keyword>
<dbReference type="GO" id="GO:0006310">
    <property type="term" value="P:DNA recombination"/>
    <property type="evidence" value="ECO:0007669"/>
    <property type="project" value="UniProtKB-KW"/>
</dbReference>
<feature type="region of interest" description="Disordered" evidence="5">
    <location>
        <begin position="94"/>
        <end position="138"/>
    </location>
</feature>
<evidence type="ECO:0000256" key="2">
    <source>
        <dbReference type="ARBA" id="ARBA00023172"/>
    </source>
</evidence>
<dbReference type="EMBL" id="JAALFE010000010">
    <property type="protein sequence ID" value="NGQ91483.1"/>
    <property type="molecule type" value="Genomic_DNA"/>
</dbReference>
<reference evidence="6 7" key="1">
    <citation type="submission" date="2020-02" db="EMBL/GenBank/DDBJ databases">
        <title>Rhodobacter translucens sp. nov., a novel bacterium isolated from activated sludge.</title>
        <authorList>
            <person name="Liu J."/>
        </authorList>
    </citation>
    <scope>NUCLEOTIDE SEQUENCE [LARGE SCALE GENOMIC DNA]</scope>
    <source>
        <strain evidence="6 7">HX-7-19</strain>
    </source>
</reference>
<dbReference type="NCBIfam" id="TIGR00621">
    <property type="entry name" value="ssb"/>
    <property type="match status" value="1"/>
</dbReference>
<dbReference type="GO" id="GO:0009295">
    <property type="term" value="C:nucleoid"/>
    <property type="evidence" value="ECO:0007669"/>
    <property type="project" value="TreeGrafter"/>
</dbReference>
<dbReference type="PANTHER" id="PTHR10302:SF0">
    <property type="entry name" value="SINGLE-STRANDED DNA-BINDING PROTEIN, MITOCHONDRIAL"/>
    <property type="match status" value="1"/>
</dbReference>
<name>A0A6M1U8D9_9RHOB</name>
<dbReference type="CDD" id="cd04496">
    <property type="entry name" value="SSB_OBF"/>
    <property type="match status" value="1"/>
</dbReference>
<keyword evidence="2" id="KW-0233">DNA recombination</keyword>
<evidence type="ECO:0000256" key="1">
    <source>
        <dbReference type="ARBA" id="ARBA00023125"/>
    </source>
</evidence>
<evidence type="ECO:0000313" key="6">
    <source>
        <dbReference type="EMBL" id="NGQ91483.1"/>
    </source>
</evidence>
<dbReference type="PROSITE" id="PS50935">
    <property type="entry name" value="SSB"/>
    <property type="match status" value="1"/>
</dbReference>
<dbReference type="InterPro" id="IPR000424">
    <property type="entry name" value="Primosome_PriB/ssb"/>
</dbReference>
<accession>A0A6M1U8D9</accession>
<dbReference type="AlphaFoldDB" id="A0A6M1U8D9"/>
<evidence type="ECO:0000256" key="5">
    <source>
        <dbReference type="SAM" id="MobiDB-lite"/>
    </source>
</evidence>
<evidence type="ECO:0000256" key="4">
    <source>
        <dbReference type="RuleBase" id="RU000524"/>
    </source>
</evidence>
<dbReference type="Gene3D" id="2.40.50.140">
    <property type="entry name" value="Nucleic acid-binding proteins"/>
    <property type="match status" value="1"/>
</dbReference>
<sequence>MKSLTIAGGIGKDAVTRTTQQGDKVTGFSVGVTEGFGDSKRTLWFDCSLWGSRGEKLAQYLTKGARVVVSGDMSTREHDGKTYLTLRAAEVTLMGGNDRRDDGQSNTARAADRAQRPTGGAPAGAYMDDEIPFAPEWR</sequence>
<organism evidence="6 7">
    <name type="scientific">Paragemmobacter kunshanensis</name>
    <dbReference type="NCBI Taxonomy" id="2583234"/>
    <lineage>
        <taxon>Bacteria</taxon>
        <taxon>Pseudomonadati</taxon>
        <taxon>Pseudomonadota</taxon>
        <taxon>Alphaproteobacteria</taxon>
        <taxon>Rhodobacterales</taxon>
        <taxon>Paracoccaceae</taxon>
        <taxon>Paragemmobacter</taxon>
    </lineage>
</organism>
<keyword evidence="7" id="KW-1185">Reference proteome</keyword>
<dbReference type="InterPro" id="IPR012340">
    <property type="entry name" value="NA-bd_OB-fold"/>
</dbReference>
<proteinExistence type="predicted"/>
<evidence type="ECO:0000256" key="3">
    <source>
        <dbReference type="PROSITE-ProRule" id="PRU00252"/>
    </source>
</evidence>
<dbReference type="InterPro" id="IPR011344">
    <property type="entry name" value="ssDNA-bd"/>
</dbReference>
<evidence type="ECO:0000313" key="7">
    <source>
        <dbReference type="Proteomes" id="UP000474758"/>
    </source>
</evidence>
<protein>
    <recommendedName>
        <fullName evidence="4">Single-stranded DNA-binding protein</fullName>
    </recommendedName>
</protein>
<dbReference type="GO" id="GO:0003697">
    <property type="term" value="F:single-stranded DNA binding"/>
    <property type="evidence" value="ECO:0007669"/>
    <property type="project" value="InterPro"/>
</dbReference>
<dbReference type="RefSeq" id="WP_165050079.1">
    <property type="nucleotide sequence ID" value="NZ_JAALFE010000010.1"/>
</dbReference>
<dbReference type="Pfam" id="PF00436">
    <property type="entry name" value="SSB"/>
    <property type="match status" value="1"/>
</dbReference>